<proteinExistence type="predicted"/>
<dbReference type="Proteomes" id="UP000709295">
    <property type="component" value="Unassembled WGS sequence"/>
</dbReference>
<accession>A0A8J5IKA2</accession>
<keyword evidence="3" id="KW-1185">Reference proteome</keyword>
<evidence type="ECO:0000313" key="3">
    <source>
        <dbReference type="Proteomes" id="UP000709295"/>
    </source>
</evidence>
<feature type="compositionally biased region" description="Polar residues" evidence="1">
    <location>
        <begin position="79"/>
        <end position="90"/>
    </location>
</feature>
<organism evidence="2 3">
    <name type="scientific">Phytophthora aleatoria</name>
    <dbReference type="NCBI Taxonomy" id="2496075"/>
    <lineage>
        <taxon>Eukaryota</taxon>
        <taxon>Sar</taxon>
        <taxon>Stramenopiles</taxon>
        <taxon>Oomycota</taxon>
        <taxon>Peronosporomycetes</taxon>
        <taxon>Peronosporales</taxon>
        <taxon>Peronosporaceae</taxon>
        <taxon>Phytophthora</taxon>
    </lineage>
</organism>
<protein>
    <submittedName>
        <fullName evidence="2">Uncharacterized protein</fullName>
    </submittedName>
</protein>
<feature type="region of interest" description="Disordered" evidence="1">
    <location>
        <begin position="31"/>
        <end position="100"/>
    </location>
</feature>
<comment type="caution">
    <text evidence="2">The sequence shown here is derived from an EMBL/GenBank/DDBJ whole genome shotgun (WGS) entry which is preliminary data.</text>
</comment>
<evidence type="ECO:0000313" key="2">
    <source>
        <dbReference type="EMBL" id="KAG6959868.1"/>
    </source>
</evidence>
<dbReference type="AlphaFoldDB" id="A0A8J5IKA2"/>
<sequence length="141" mass="16086">MVAESIALSIGFRTNALSMIHGSLQKRARAALQNSSELRDDELEPATGYVRETGEGPSDSPEKEETAPSVEQPRPVAKYSTSKRSSNIGQMPSERRRRRDVWQTRFGALDKHKLWVHSIYMLHCRKVVRLTYRLHFAIGYT</sequence>
<reference evidence="2" key="1">
    <citation type="submission" date="2021-01" db="EMBL/GenBank/DDBJ databases">
        <title>Phytophthora aleatoria, a newly-described species from Pinus radiata is distinct from Phytophthora cactorum isolates based on comparative genomics.</title>
        <authorList>
            <person name="Mcdougal R."/>
            <person name="Panda P."/>
            <person name="Williams N."/>
            <person name="Studholme D.J."/>
        </authorList>
    </citation>
    <scope>NUCLEOTIDE SEQUENCE</scope>
    <source>
        <strain evidence="2">NZFS 4037</strain>
    </source>
</reference>
<evidence type="ECO:0000256" key="1">
    <source>
        <dbReference type="SAM" id="MobiDB-lite"/>
    </source>
</evidence>
<name>A0A8J5IKA2_9STRA</name>
<gene>
    <name evidence="2" type="ORF">JG688_00009892</name>
</gene>
<dbReference type="EMBL" id="JAENGY010000592">
    <property type="protein sequence ID" value="KAG6959868.1"/>
    <property type="molecule type" value="Genomic_DNA"/>
</dbReference>